<dbReference type="Proteomes" id="UP000808761">
    <property type="component" value="Unassembled WGS sequence"/>
</dbReference>
<proteinExistence type="inferred from homology"/>
<dbReference type="AlphaFoldDB" id="A0A9D6UNJ1"/>
<accession>A0A9D6UNJ1</accession>
<dbReference type="InterPro" id="IPR037229">
    <property type="entry name" value="Ribosomal_bL35_sf"/>
</dbReference>
<dbReference type="PRINTS" id="PR00064">
    <property type="entry name" value="RIBOSOMALL35"/>
</dbReference>
<sequence>MPKIKTRKAAAKRFEIKKSGKVLRRNAGMRHLLEWKSSKQRHRLKKKMVISPSDEKRVQQMIPGHAGGANG</sequence>
<dbReference type="HAMAP" id="MF_00514">
    <property type="entry name" value="Ribosomal_bL35"/>
    <property type="match status" value="1"/>
</dbReference>
<name>A0A9D6UNJ1_UNCSA</name>
<dbReference type="SUPFAM" id="SSF143034">
    <property type="entry name" value="L35p-like"/>
    <property type="match status" value="1"/>
</dbReference>
<reference evidence="7" key="1">
    <citation type="submission" date="2020-07" db="EMBL/GenBank/DDBJ databases">
        <title>Huge and variable diversity of episymbiotic CPR bacteria and DPANN archaea in groundwater ecosystems.</title>
        <authorList>
            <person name="He C.Y."/>
            <person name="Keren R."/>
            <person name="Whittaker M."/>
            <person name="Farag I.F."/>
            <person name="Doudna J."/>
            <person name="Cate J.H.D."/>
            <person name="Banfield J.F."/>
        </authorList>
    </citation>
    <scope>NUCLEOTIDE SEQUENCE</scope>
    <source>
        <strain evidence="7">NC_groundwater_1860_Pr3_B-0.1um_51_7</strain>
    </source>
</reference>
<keyword evidence="3 5" id="KW-0687">Ribonucleoprotein</keyword>
<evidence type="ECO:0000313" key="7">
    <source>
        <dbReference type="EMBL" id="MBI5078900.1"/>
    </source>
</evidence>
<dbReference type="GO" id="GO:0022625">
    <property type="term" value="C:cytosolic large ribosomal subunit"/>
    <property type="evidence" value="ECO:0007669"/>
    <property type="project" value="TreeGrafter"/>
</dbReference>
<dbReference type="EMBL" id="JACRKR010000129">
    <property type="protein sequence ID" value="MBI5078900.1"/>
    <property type="molecule type" value="Genomic_DNA"/>
</dbReference>
<keyword evidence="2 5" id="KW-0689">Ribosomal protein</keyword>
<dbReference type="GO" id="GO:0006412">
    <property type="term" value="P:translation"/>
    <property type="evidence" value="ECO:0007669"/>
    <property type="project" value="UniProtKB-UniRule"/>
</dbReference>
<evidence type="ECO:0000256" key="6">
    <source>
        <dbReference type="RuleBase" id="RU000568"/>
    </source>
</evidence>
<dbReference type="NCBIfam" id="TIGR00001">
    <property type="entry name" value="rpmI_bact"/>
    <property type="match status" value="1"/>
</dbReference>
<comment type="similarity">
    <text evidence="1 5 6">Belongs to the bacterial ribosomal protein bL35 family.</text>
</comment>
<organism evidence="7 8">
    <name type="scientific">Candidatus Saganbacteria bacterium</name>
    <dbReference type="NCBI Taxonomy" id="2575572"/>
    <lineage>
        <taxon>Bacteria</taxon>
        <taxon>Bacillati</taxon>
        <taxon>Saganbacteria</taxon>
    </lineage>
</organism>
<dbReference type="Gene3D" id="4.10.410.60">
    <property type="match status" value="1"/>
</dbReference>
<dbReference type="Pfam" id="PF01632">
    <property type="entry name" value="Ribosomal_L35p"/>
    <property type="match status" value="1"/>
</dbReference>
<evidence type="ECO:0000256" key="1">
    <source>
        <dbReference type="ARBA" id="ARBA00006598"/>
    </source>
</evidence>
<dbReference type="InterPro" id="IPR018265">
    <property type="entry name" value="Ribosomal_bL35_CS"/>
</dbReference>
<dbReference type="InterPro" id="IPR021137">
    <property type="entry name" value="Ribosomal_bL35-like"/>
</dbReference>
<evidence type="ECO:0000256" key="5">
    <source>
        <dbReference type="HAMAP-Rule" id="MF_00514"/>
    </source>
</evidence>
<comment type="caution">
    <text evidence="7">The sequence shown here is derived from an EMBL/GenBank/DDBJ whole genome shotgun (WGS) entry which is preliminary data.</text>
</comment>
<dbReference type="FunFam" id="4.10.410.60:FF:000001">
    <property type="entry name" value="50S ribosomal protein L35"/>
    <property type="match status" value="1"/>
</dbReference>
<evidence type="ECO:0000256" key="2">
    <source>
        <dbReference type="ARBA" id="ARBA00022980"/>
    </source>
</evidence>
<evidence type="ECO:0000256" key="3">
    <source>
        <dbReference type="ARBA" id="ARBA00023274"/>
    </source>
</evidence>
<evidence type="ECO:0000313" key="8">
    <source>
        <dbReference type="Proteomes" id="UP000808761"/>
    </source>
</evidence>
<dbReference type="PANTHER" id="PTHR33343">
    <property type="entry name" value="54S RIBOSOMAL PROTEIN BL35M"/>
    <property type="match status" value="1"/>
</dbReference>
<dbReference type="PROSITE" id="PS00936">
    <property type="entry name" value="RIBOSOMAL_L35"/>
    <property type="match status" value="1"/>
</dbReference>
<evidence type="ECO:0000256" key="4">
    <source>
        <dbReference type="ARBA" id="ARBA00071664"/>
    </source>
</evidence>
<dbReference type="GO" id="GO:0003735">
    <property type="term" value="F:structural constituent of ribosome"/>
    <property type="evidence" value="ECO:0007669"/>
    <property type="project" value="InterPro"/>
</dbReference>
<protein>
    <recommendedName>
        <fullName evidence="4 5">Large ribosomal subunit protein bL35</fullName>
    </recommendedName>
</protein>
<dbReference type="InterPro" id="IPR001706">
    <property type="entry name" value="Ribosomal_bL35"/>
</dbReference>
<dbReference type="PANTHER" id="PTHR33343:SF1">
    <property type="entry name" value="LARGE RIBOSOMAL SUBUNIT PROTEIN BL35M"/>
    <property type="match status" value="1"/>
</dbReference>
<gene>
    <name evidence="5 7" type="primary">rpmI</name>
    <name evidence="7" type="ORF">HZB08_02640</name>
</gene>